<keyword evidence="4" id="KW-1185">Reference proteome</keyword>
<organism evidence="3 4">
    <name type="scientific">Novipirellula galeiformis</name>
    <dbReference type="NCBI Taxonomy" id="2528004"/>
    <lineage>
        <taxon>Bacteria</taxon>
        <taxon>Pseudomonadati</taxon>
        <taxon>Planctomycetota</taxon>
        <taxon>Planctomycetia</taxon>
        <taxon>Pirellulales</taxon>
        <taxon>Pirellulaceae</taxon>
        <taxon>Novipirellula</taxon>
    </lineage>
</organism>
<accession>A0A5C6CML5</accession>
<dbReference type="OrthoDB" id="5702018at2"/>
<comment type="caution">
    <text evidence="3">The sequence shown here is derived from an EMBL/GenBank/DDBJ whole genome shotgun (WGS) entry which is preliminary data.</text>
</comment>
<proteinExistence type="predicted"/>
<feature type="transmembrane region" description="Helical" evidence="1">
    <location>
        <begin position="212"/>
        <end position="233"/>
    </location>
</feature>
<name>A0A5C6CML5_9BACT</name>
<reference evidence="3 4" key="1">
    <citation type="submission" date="2019-02" db="EMBL/GenBank/DDBJ databases">
        <title>Deep-cultivation of Planctomycetes and their phenomic and genomic characterization uncovers novel biology.</title>
        <authorList>
            <person name="Wiegand S."/>
            <person name="Jogler M."/>
            <person name="Boedeker C."/>
            <person name="Pinto D."/>
            <person name="Vollmers J."/>
            <person name="Rivas-Marin E."/>
            <person name="Kohn T."/>
            <person name="Peeters S.H."/>
            <person name="Heuer A."/>
            <person name="Rast P."/>
            <person name="Oberbeckmann S."/>
            <person name="Bunk B."/>
            <person name="Jeske O."/>
            <person name="Meyerdierks A."/>
            <person name="Storesund J.E."/>
            <person name="Kallscheuer N."/>
            <person name="Luecker S."/>
            <person name="Lage O.M."/>
            <person name="Pohl T."/>
            <person name="Merkel B.J."/>
            <person name="Hornburger P."/>
            <person name="Mueller R.-W."/>
            <person name="Bruemmer F."/>
            <person name="Labrenz M."/>
            <person name="Spormann A.M."/>
            <person name="Op Den Camp H."/>
            <person name="Overmann J."/>
            <person name="Amann R."/>
            <person name="Jetten M.S.M."/>
            <person name="Mascher T."/>
            <person name="Medema M.H."/>
            <person name="Devos D.P."/>
            <person name="Kaster A.-K."/>
            <person name="Ovreas L."/>
            <person name="Rohde M."/>
            <person name="Galperin M.Y."/>
            <person name="Jogler C."/>
        </authorList>
    </citation>
    <scope>NUCLEOTIDE SEQUENCE [LARGE SCALE GENOMIC DNA]</scope>
    <source>
        <strain evidence="3 4">Pla52o</strain>
    </source>
</reference>
<keyword evidence="1" id="KW-0472">Membrane</keyword>
<dbReference type="Proteomes" id="UP000316304">
    <property type="component" value="Unassembled WGS sequence"/>
</dbReference>
<dbReference type="EMBL" id="SJPT01000002">
    <property type="protein sequence ID" value="TWU24817.1"/>
    <property type="molecule type" value="Genomic_DNA"/>
</dbReference>
<feature type="domain" description="DUF1206" evidence="2">
    <location>
        <begin position="115"/>
        <end position="183"/>
    </location>
</feature>
<evidence type="ECO:0000256" key="1">
    <source>
        <dbReference type="SAM" id="Phobius"/>
    </source>
</evidence>
<dbReference type="InterPro" id="IPR009597">
    <property type="entry name" value="DUF1206"/>
</dbReference>
<feature type="transmembrane region" description="Helical" evidence="1">
    <location>
        <begin position="115"/>
        <end position="138"/>
    </location>
</feature>
<feature type="domain" description="DUF1206" evidence="2">
    <location>
        <begin position="210"/>
        <end position="280"/>
    </location>
</feature>
<feature type="transmembrane region" description="Helical" evidence="1">
    <location>
        <begin position="77"/>
        <end position="95"/>
    </location>
</feature>
<feature type="transmembrane region" description="Helical" evidence="1">
    <location>
        <begin position="158"/>
        <end position="180"/>
    </location>
</feature>
<evidence type="ECO:0000313" key="3">
    <source>
        <dbReference type="EMBL" id="TWU24817.1"/>
    </source>
</evidence>
<feature type="transmembrane region" description="Helical" evidence="1">
    <location>
        <begin position="39"/>
        <end position="57"/>
    </location>
</feature>
<dbReference type="RefSeq" id="WP_146593577.1">
    <property type="nucleotide sequence ID" value="NZ_SJPT01000002.1"/>
</dbReference>
<protein>
    <recommendedName>
        <fullName evidence="2">DUF1206 domain-containing protein</fullName>
    </recommendedName>
</protein>
<keyword evidence="1" id="KW-0812">Transmembrane</keyword>
<sequence>MSSTTTSSNSWHGFKSATLPDVPKWVVVMGRFGHIAKGVVYAIMGFLAFKVAIGSGSDIEGSRGVIREIGQQPYGKVLLGVVAIGLLSYTAWRWVQSGYDTDGAGSDSKGIVKRIGYALSGLSYLMLGIFAGTLALGTSSGSGESSDSQSVSPLLATTWGQVLLGIAGTIVVAVGFYFIYKGYQAKFMEKYDLASMSETLREAALHAGRLGLITRGIAVIIIGGFLFSSAVSGTGDGEISGMSDALAAIAAQSFGKVLLGITGCGLMCYAAHMMMLGWFRQFNVASE</sequence>
<feature type="transmembrane region" description="Helical" evidence="1">
    <location>
        <begin position="245"/>
        <end position="271"/>
    </location>
</feature>
<keyword evidence="1" id="KW-1133">Transmembrane helix</keyword>
<feature type="domain" description="DUF1206" evidence="2">
    <location>
        <begin position="32"/>
        <end position="99"/>
    </location>
</feature>
<evidence type="ECO:0000259" key="2">
    <source>
        <dbReference type="Pfam" id="PF06724"/>
    </source>
</evidence>
<dbReference type="AlphaFoldDB" id="A0A5C6CML5"/>
<dbReference type="Pfam" id="PF06724">
    <property type="entry name" value="DUF1206"/>
    <property type="match status" value="3"/>
</dbReference>
<evidence type="ECO:0000313" key="4">
    <source>
        <dbReference type="Proteomes" id="UP000316304"/>
    </source>
</evidence>
<gene>
    <name evidence="3" type="ORF">Pla52o_11070</name>
</gene>